<evidence type="ECO:0000313" key="2">
    <source>
        <dbReference type="Proteomes" id="UP001164539"/>
    </source>
</evidence>
<protein>
    <submittedName>
        <fullName evidence="1">Early nodulin-like protein 1</fullName>
    </submittedName>
</protein>
<name>A0ACC1XQX7_MELAZ</name>
<evidence type="ECO:0000313" key="1">
    <source>
        <dbReference type="EMBL" id="KAJ4713318.1"/>
    </source>
</evidence>
<gene>
    <name evidence="1" type="ORF">OWV82_015429</name>
</gene>
<comment type="caution">
    <text evidence="1">The sequence shown here is derived from an EMBL/GenBank/DDBJ whole genome shotgun (WGS) entry which is preliminary data.</text>
</comment>
<reference evidence="1 2" key="1">
    <citation type="journal article" date="2023" name="Science">
        <title>Complex scaffold remodeling in plant triterpene biosynthesis.</title>
        <authorList>
            <person name="De La Pena R."/>
            <person name="Hodgson H."/>
            <person name="Liu J.C."/>
            <person name="Stephenson M.J."/>
            <person name="Martin A.C."/>
            <person name="Owen C."/>
            <person name="Harkess A."/>
            <person name="Leebens-Mack J."/>
            <person name="Jimenez L.E."/>
            <person name="Osbourn A."/>
            <person name="Sattely E.S."/>
        </authorList>
    </citation>
    <scope>NUCLEOTIDE SEQUENCE [LARGE SCALE GENOMIC DNA]</scope>
    <source>
        <strain evidence="2">cv. JPN11</strain>
        <tissue evidence="1">Leaf</tissue>
    </source>
</reference>
<sequence>MASFCKLSFFLILFPFLAHVCTASSSEFEVGGDDGWVVPKSKDDDAQMYNHWASGKRFKTGDTLQFKYKKDSVMEVSEEEYKKCRSSRPLMYSNNGNTMVKLDRPGLYYFISGVSGHCERGQKMIIKVLEPVAATPPHPQNQTNTTPGSSKKNAATTASPTAVLLLIFSFSGFIFSQF</sequence>
<dbReference type="EMBL" id="CM051401">
    <property type="protein sequence ID" value="KAJ4713318.1"/>
    <property type="molecule type" value="Genomic_DNA"/>
</dbReference>
<keyword evidence="2" id="KW-1185">Reference proteome</keyword>
<proteinExistence type="predicted"/>
<organism evidence="1 2">
    <name type="scientific">Melia azedarach</name>
    <name type="common">Chinaberry tree</name>
    <dbReference type="NCBI Taxonomy" id="155640"/>
    <lineage>
        <taxon>Eukaryota</taxon>
        <taxon>Viridiplantae</taxon>
        <taxon>Streptophyta</taxon>
        <taxon>Embryophyta</taxon>
        <taxon>Tracheophyta</taxon>
        <taxon>Spermatophyta</taxon>
        <taxon>Magnoliopsida</taxon>
        <taxon>eudicotyledons</taxon>
        <taxon>Gunneridae</taxon>
        <taxon>Pentapetalae</taxon>
        <taxon>rosids</taxon>
        <taxon>malvids</taxon>
        <taxon>Sapindales</taxon>
        <taxon>Meliaceae</taxon>
        <taxon>Melia</taxon>
    </lineage>
</organism>
<accession>A0ACC1XQX7</accession>
<dbReference type="Proteomes" id="UP001164539">
    <property type="component" value="Chromosome 8"/>
</dbReference>